<comment type="caution">
    <text evidence="1">The sequence shown here is derived from an EMBL/GenBank/DDBJ whole genome shotgun (WGS) entry which is preliminary data.</text>
</comment>
<proteinExistence type="predicted"/>
<evidence type="ECO:0000313" key="1">
    <source>
        <dbReference type="EMBL" id="KAK7691023.1"/>
    </source>
</evidence>
<reference evidence="1 2" key="1">
    <citation type="submission" date="2022-09" db="EMBL/GenBank/DDBJ databases">
        <authorList>
            <person name="Palmer J.M."/>
        </authorList>
    </citation>
    <scope>NUCLEOTIDE SEQUENCE [LARGE SCALE GENOMIC DNA]</scope>
    <source>
        <strain evidence="1 2">DSM 7382</strain>
    </source>
</reference>
<gene>
    <name evidence="1" type="ORF">QCA50_006126</name>
</gene>
<evidence type="ECO:0000313" key="2">
    <source>
        <dbReference type="Proteomes" id="UP001385951"/>
    </source>
</evidence>
<organism evidence="1 2">
    <name type="scientific">Cerrena zonata</name>
    <dbReference type="NCBI Taxonomy" id="2478898"/>
    <lineage>
        <taxon>Eukaryota</taxon>
        <taxon>Fungi</taxon>
        <taxon>Dikarya</taxon>
        <taxon>Basidiomycota</taxon>
        <taxon>Agaricomycotina</taxon>
        <taxon>Agaricomycetes</taxon>
        <taxon>Polyporales</taxon>
        <taxon>Cerrenaceae</taxon>
        <taxon>Cerrena</taxon>
    </lineage>
</organism>
<name>A0AAW0GLD2_9APHY</name>
<protein>
    <submittedName>
        <fullName evidence="1">Uncharacterized protein</fullName>
    </submittedName>
</protein>
<sequence>MHDMHMWFFLPDQDVVERFHQLLTQGRDGSWKAVAGQDLPYRDDEGKEANFKYRLQPMPDQMLDIPILRQDQLPAPGTAALPNMFTIHTHPFTTLPPLESHVHPKLSFWKRAVN</sequence>
<accession>A0AAW0GLD2</accession>
<dbReference type="AlphaFoldDB" id="A0AAW0GLD2"/>
<keyword evidence="2" id="KW-1185">Reference proteome</keyword>
<dbReference type="Proteomes" id="UP001385951">
    <property type="component" value="Unassembled WGS sequence"/>
</dbReference>
<dbReference type="EMBL" id="JASBNA010000006">
    <property type="protein sequence ID" value="KAK7691023.1"/>
    <property type="molecule type" value="Genomic_DNA"/>
</dbReference>